<feature type="compositionally biased region" description="Low complexity" evidence="1">
    <location>
        <begin position="437"/>
        <end position="452"/>
    </location>
</feature>
<feature type="compositionally biased region" description="Low complexity" evidence="1">
    <location>
        <begin position="474"/>
        <end position="493"/>
    </location>
</feature>
<reference evidence="2" key="1">
    <citation type="journal article" date="2019" name="Genome Biol. Evol.">
        <title>The Rhododendron genome and chromosomal organization provide insight into shared whole-genome duplications across the heath family (Ericaceae).</title>
        <authorList>
            <person name="Soza V.L."/>
            <person name="Lindsley D."/>
            <person name="Waalkes A."/>
            <person name="Ramage E."/>
            <person name="Patwardhan R.P."/>
            <person name="Burton J.N."/>
            <person name="Adey A."/>
            <person name="Kumar A."/>
            <person name="Qiu R."/>
            <person name="Shendure J."/>
            <person name="Hall B."/>
        </authorList>
    </citation>
    <scope>NUCLEOTIDE SEQUENCE</scope>
    <source>
        <strain evidence="2">RSF 1966-606</strain>
    </source>
</reference>
<organism evidence="2">
    <name type="scientific">Rhododendron williamsianum</name>
    <dbReference type="NCBI Taxonomy" id="262921"/>
    <lineage>
        <taxon>Eukaryota</taxon>
        <taxon>Viridiplantae</taxon>
        <taxon>Streptophyta</taxon>
        <taxon>Embryophyta</taxon>
        <taxon>Tracheophyta</taxon>
        <taxon>Spermatophyta</taxon>
        <taxon>Magnoliopsida</taxon>
        <taxon>eudicotyledons</taxon>
        <taxon>Gunneridae</taxon>
        <taxon>Pentapetalae</taxon>
        <taxon>asterids</taxon>
        <taxon>Ericales</taxon>
        <taxon>Ericaceae</taxon>
        <taxon>Ericoideae</taxon>
        <taxon>Rhodoreae</taxon>
        <taxon>Rhododendron</taxon>
    </lineage>
</organism>
<dbReference type="OrthoDB" id="1194658at2759"/>
<dbReference type="EMBL" id="QEFC01004223">
    <property type="protein sequence ID" value="KAE9445358.1"/>
    <property type="molecule type" value="Genomic_DNA"/>
</dbReference>
<evidence type="ECO:0000256" key="1">
    <source>
        <dbReference type="SAM" id="MobiDB-lite"/>
    </source>
</evidence>
<protein>
    <submittedName>
        <fullName evidence="2">Uncharacterized protein</fullName>
    </submittedName>
</protein>
<dbReference type="AlphaFoldDB" id="A0A6A4KRF9"/>
<feature type="compositionally biased region" description="Low complexity" evidence="1">
    <location>
        <begin position="333"/>
        <end position="342"/>
    </location>
</feature>
<feature type="region of interest" description="Disordered" evidence="1">
    <location>
        <begin position="274"/>
        <end position="501"/>
    </location>
</feature>
<evidence type="ECO:0000313" key="2">
    <source>
        <dbReference type="EMBL" id="KAE9445358.1"/>
    </source>
</evidence>
<feature type="non-terminal residue" evidence="2">
    <location>
        <position position="1"/>
    </location>
</feature>
<feature type="compositionally biased region" description="Low complexity" evidence="1">
    <location>
        <begin position="413"/>
        <end position="427"/>
    </location>
</feature>
<sequence>MAGFFSYFLSYFVLPDYPIDGLSQAVFPLAVLLACGQPVALAPLFLGSLYRQLDLVQADYTRSLGRCDHISMAHSTFLLAYFFEHFRIIAPDPLVFEALGANFVPRPYNIPSPGIMGVGLCLLPVGSSVKAASGNDPVARTVINSVLIALPGWLPTLCNETAGLAVYRPDRFARQLGFDQGVPGPAPAMPSFVESQLRFMAGELSQILTQLGDLPIPGRDRVSSYTPEFRVFWRRNLDSFLTFVRGPRSQWAVIHAEPVNRVFPVEAAPVLPQAAPGRTRVRGPCVRTQPPPPPPAEPSQPSSSQAPATGERHRPKRIRNQRERDASTFVTYEPEAAAAAEEAAGEAEVDAPDAQPKRRRLDESSAVIGGTLPDEPSIVDLGGDPNTVSSESYSSPEESENVIVYSADRDPSPSHAAASEAREAPPSTDTRESVGQADVAAEPLNAAAAQLLREGEEDNVEGLPHAATGGLAAGQPGSSPTSTPSGSHQQSTSARIRAAGERAALRPEIQGLAAQLESTCQHLANLEASFARVLQHDAELAAASLNLADPDPDGLVFLDWQA</sequence>
<comment type="caution">
    <text evidence="2">The sequence shown here is derived from an EMBL/GenBank/DDBJ whole genome shotgun (WGS) entry which is preliminary data.</text>
</comment>
<proteinExistence type="predicted"/>
<feature type="compositionally biased region" description="Low complexity" evidence="1">
    <location>
        <begin position="299"/>
        <end position="308"/>
    </location>
</feature>
<feature type="compositionally biased region" description="Pro residues" evidence="1">
    <location>
        <begin position="289"/>
        <end position="298"/>
    </location>
</feature>
<gene>
    <name evidence="2" type="ORF">C3L33_22744</name>
</gene>
<name>A0A6A4KRF9_9ERIC</name>
<accession>A0A6A4KRF9</accession>